<sequence length="196" mass="19779">MNCDQLAATGLPITALIALAVAFVAAGLLLVAAARRRGTRRGGVAVLLLLLLFAGGSGAGVSAAQAVPDCSQEIQGPVVIGPNKEVTAVQISTINGVAPGADPALITGTVTNNSTETRYIAAVTVRASSLAMAPEAAPGACDLSDYILTDVRMPVGRTLAPGESTVFTGAKIGFNNKSVNQDACKLATVTLRYDVS</sequence>
<gene>
    <name evidence="2" type="ORF">SAMN04489742_0462</name>
</gene>
<keyword evidence="1" id="KW-1133">Transmembrane helix</keyword>
<evidence type="ECO:0000313" key="3">
    <source>
        <dbReference type="Proteomes" id="UP000181917"/>
    </source>
</evidence>
<dbReference type="KEGG" id="acry:AC20117_14980"/>
<dbReference type="EMBL" id="FNKH01000002">
    <property type="protein sequence ID" value="SDQ28787.1"/>
    <property type="molecule type" value="Genomic_DNA"/>
</dbReference>
<protein>
    <submittedName>
        <fullName evidence="2">Uncharacterized protein</fullName>
    </submittedName>
</protein>
<feature type="transmembrane region" description="Helical" evidence="1">
    <location>
        <begin position="44"/>
        <end position="64"/>
    </location>
</feature>
<name>A0A1H0ZN71_9MICC</name>
<proteinExistence type="predicted"/>
<dbReference type="Proteomes" id="UP000181917">
    <property type="component" value="Unassembled WGS sequence"/>
</dbReference>
<reference evidence="2 3" key="1">
    <citation type="submission" date="2016-10" db="EMBL/GenBank/DDBJ databases">
        <authorList>
            <person name="de Groot N.N."/>
        </authorList>
    </citation>
    <scope>NUCLEOTIDE SEQUENCE [LARGE SCALE GENOMIC DNA]</scope>
    <source>
        <strain evidence="2 3">DSM 20117</strain>
    </source>
</reference>
<keyword evidence="1" id="KW-0472">Membrane</keyword>
<dbReference type="OrthoDB" id="3790885at2"/>
<evidence type="ECO:0000313" key="2">
    <source>
        <dbReference type="EMBL" id="SDQ28787.1"/>
    </source>
</evidence>
<dbReference type="AlphaFoldDB" id="A0A1H0ZN71"/>
<dbReference type="RefSeq" id="WP_074699053.1">
    <property type="nucleotide sequence ID" value="NZ_CP018863.1"/>
</dbReference>
<evidence type="ECO:0000256" key="1">
    <source>
        <dbReference type="SAM" id="Phobius"/>
    </source>
</evidence>
<accession>A0A1H0ZN71</accession>
<organism evidence="2 3">
    <name type="scientific">Crystallibacter crystallopoietes</name>
    <dbReference type="NCBI Taxonomy" id="37928"/>
    <lineage>
        <taxon>Bacteria</taxon>
        <taxon>Bacillati</taxon>
        <taxon>Actinomycetota</taxon>
        <taxon>Actinomycetes</taxon>
        <taxon>Micrococcales</taxon>
        <taxon>Micrococcaceae</taxon>
        <taxon>Crystallibacter</taxon>
    </lineage>
</organism>
<feature type="transmembrane region" description="Helical" evidence="1">
    <location>
        <begin position="6"/>
        <end position="32"/>
    </location>
</feature>
<keyword evidence="1" id="KW-0812">Transmembrane</keyword>
<keyword evidence="3" id="KW-1185">Reference proteome</keyword>
<dbReference type="STRING" id="37928.SAMN04489742_0462"/>